<evidence type="ECO:0000256" key="1">
    <source>
        <dbReference type="SAM" id="SignalP"/>
    </source>
</evidence>
<accession>H0FYA6</accession>
<dbReference type="RefSeq" id="WP_003528406.1">
    <property type="nucleotide sequence ID" value="NZ_AGVV01000016.1"/>
</dbReference>
<organism evidence="2 3">
    <name type="scientific">Sinorhizobium meliloti CCNWSX0020</name>
    <dbReference type="NCBI Taxonomy" id="1107881"/>
    <lineage>
        <taxon>Bacteria</taxon>
        <taxon>Pseudomonadati</taxon>
        <taxon>Pseudomonadota</taxon>
        <taxon>Alphaproteobacteria</taxon>
        <taxon>Hyphomicrobiales</taxon>
        <taxon>Rhizobiaceae</taxon>
        <taxon>Sinorhizobium/Ensifer group</taxon>
        <taxon>Sinorhizobium</taxon>
    </lineage>
</organism>
<reference evidence="2 3" key="1">
    <citation type="journal article" date="2012" name="J. Bacteriol.">
        <title>Draft Genome Sequence of Sinorhizobium meliloti CCNWSX0020, a Nitrogen-Fixing Symbiont with Copper Tolerance Capability Isolated from Lead-Zinc Mine Tailings.</title>
        <authorList>
            <person name="Li Z."/>
            <person name="Ma Z."/>
            <person name="Hao X."/>
            <person name="Wei G."/>
        </authorList>
    </citation>
    <scope>NUCLEOTIDE SEQUENCE [LARGE SCALE GENOMIC DNA]</scope>
    <source>
        <strain evidence="2 3">CCNWSX0020</strain>
    </source>
</reference>
<evidence type="ECO:0000313" key="2">
    <source>
        <dbReference type="EMBL" id="EHK77960.1"/>
    </source>
</evidence>
<feature type="signal peptide" evidence="1">
    <location>
        <begin position="1"/>
        <end position="25"/>
    </location>
</feature>
<evidence type="ECO:0008006" key="4">
    <source>
        <dbReference type="Google" id="ProtNLM"/>
    </source>
</evidence>
<dbReference type="PATRIC" id="fig|1107881.3.peg.2205"/>
<dbReference type="AlphaFoldDB" id="H0FYA6"/>
<evidence type="ECO:0000313" key="3">
    <source>
        <dbReference type="Proteomes" id="UP000004038"/>
    </source>
</evidence>
<proteinExistence type="predicted"/>
<dbReference type="EMBL" id="AGVV01000016">
    <property type="protein sequence ID" value="EHK77960.1"/>
    <property type="molecule type" value="Genomic_DNA"/>
</dbReference>
<feature type="chain" id="PRO_5003533550" description="Outer membrane protein beta-barrel domain-containing protein" evidence="1">
    <location>
        <begin position="26"/>
        <end position="274"/>
    </location>
</feature>
<dbReference type="Proteomes" id="UP000004038">
    <property type="component" value="Unassembled WGS sequence"/>
</dbReference>
<gene>
    <name evidence="2" type="ORF">SM0020_10910</name>
</gene>
<protein>
    <recommendedName>
        <fullName evidence="4">Outer membrane protein beta-barrel domain-containing protein</fullName>
    </recommendedName>
</protein>
<sequence length="274" mass="29285">MPCYKCFTPTLALTASLLVGWPVGAADVAEESPPLDVVYGDAGWTFSIAPYFWAASLKGDIAVRGRQPFDADIPFRDIFDNLRFGGMIVGEAHNGTWGVFADLIYLDIEVDKSLTRTIAGVPVSLSGSLDTTSVTATLMGEYRVLAQPSATLDLMAGARIWSVDNELDIALSAGGPPLAAFSGSDRQTWVDPMLGVKGRVDLSSSWHLTGWGMIGGFGVASDFSWDVLGAIGYQWTQSLSIVGGYRAVGVDYSRDGFTFDVIEHGPILGAVIRF</sequence>
<name>H0FYA6_RHIML</name>
<keyword evidence="1" id="KW-0732">Signal</keyword>